<dbReference type="HOGENOM" id="CLU_2172584_0_0_1"/>
<dbReference type="Proteomes" id="UP000053989">
    <property type="component" value="Unassembled WGS sequence"/>
</dbReference>
<feature type="region of interest" description="Disordered" evidence="1">
    <location>
        <begin position="1"/>
        <end position="23"/>
    </location>
</feature>
<dbReference type="InParanoid" id="A0A0C3DUB2"/>
<evidence type="ECO:0000313" key="2">
    <source>
        <dbReference type="EMBL" id="KIM59541.1"/>
    </source>
</evidence>
<sequence>MRYLHRDLRHRRTSHQSRSRRHPNFRVDRSHVVRTIDDLRNPLRNLKTEKFDSNSSIDSWPIEVTVHFLNPAWHLQWASPFPAVAPNLPPWLEVSRGQLHPCASSSSYTP</sequence>
<reference evidence="2 3" key="1">
    <citation type="submission" date="2014-04" db="EMBL/GenBank/DDBJ databases">
        <authorList>
            <consortium name="DOE Joint Genome Institute"/>
            <person name="Kuo A."/>
            <person name="Kohler A."/>
            <person name="Nagy L.G."/>
            <person name="Floudas D."/>
            <person name="Copeland A."/>
            <person name="Barry K.W."/>
            <person name="Cichocki N."/>
            <person name="Veneault-Fourrey C."/>
            <person name="LaButti K."/>
            <person name="Lindquist E.A."/>
            <person name="Lipzen A."/>
            <person name="Lundell T."/>
            <person name="Morin E."/>
            <person name="Murat C."/>
            <person name="Sun H."/>
            <person name="Tunlid A."/>
            <person name="Henrissat B."/>
            <person name="Grigoriev I.V."/>
            <person name="Hibbett D.S."/>
            <person name="Martin F."/>
            <person name="Nordberg H.P."/>
            <person name="Cantor M.N."/>
            <person name="Hua S.X."/>
        </authorList>
    </citation>
    <scope>NUCLEOTIDE SEQUENCE [LARGE SCALE GENOMIC DNA]</scope>
    <source>
        <strain evidence="2 3">Foug A</strain>
    </source>
</reference>
<proteinExistence type="predicted"/>
<organism evidence="2 3">
    <name type="scientific">Scleroderma citrinum Foug A</name>
    <dbReference type="NCBI Taxonomy" id="1036808"/>
    <lineage>
        <taxon>Eukaryota</taxon>
        <taxon>Fungi</taxon>
        <taxon>Dikarya</taxon>
        <taxon>Basidiomycota</taxon>
        <taxon>Agaricomycotina</taxon>
        <taxon>Agaricomycetes</taxon>
        <taxon>Agaricomycetidae</taxon>
        <taxon>Boletales</taxon>
        <taxon>Sclerodermatineae</taxon>
        <taxon>Sclerodermataceae</taxon>
        <taxon>Scleroderma</taxon>
    </lineage>
</organism>
<feature type="compositionally biased region" description="Basic residues" evidence="1">
    <location>
        <begin position="7"/>
        <end position="23"/>
    </location>
</feature>
<protein>
    <submittedName>
        <fullName evidence="2">Uncharacterized protein</fullName>
    </submittedName>
</protein>
<dbReference type="AlphaFoldDB" id="A0A0C3DUB2"/>
<evidence type="ECO:0000313" key="3">
    <source>
        <dbReference type="Proteomes" id="UP000053989"/>
    </source>
</evidence>
<keyword evidence="3" id="KW-1185">Reference proteome</keyword>
<evidence type="ECO:0000256" key="1">
    <source>
        <dbReference type="SAM" id="MobiDB-lite"/>
    </source>
</evidence>
<reference evidence="3" key="2">
    <citation type="submission" date="2015-01" db="EMBL/GenBank/DDBJ databases">
        <title>Evolutionary Origins and Diversification of the Mycorrhizal Mutualists.</title>
        <authorList>
            <consortium name="DOE Joint Genome Institute"/>
            <consortium name="Mycorrhizal Genomics Consortium"/>
            <person name="Kohler A."/>
            <person name="Kuo A."/>
            <person name="Nagy L.G."/>
            <person name="Floudas D."/>
            <person name="Copeland A."/>
            <person name="Barry K.W."/>
            <person name="Cichocki N."/>
            <person name="Veneault-Fourrey C."/>
            <person name="LaButti K."/>
            <person name="Lindquist E.A."/>
            <person name="Lipzen A."/>
            <person name="Lundell T."/>
            <person name="Morin E."/>
            <person name="Murat C."/>
            <person name="Riley R."/>
            <person name="Ohm R."/>
            <person name="Sun H."/>
            <person name="Tunlid A."/>
            <person name="Henrissat B."/>
            <person name="Grigoriev I.V."/>
            <person name="Hibbett D.S."/>
            <person name="Martin F."/>
        </authorList>
    </citation>
    <scope>NUCLEOTIDE SEQUENCE [LARGE SCALE GENOMIC DNA]</scope>
    <source>
        <strain evidence="3">Foug A</strain>
    </source>
</reference>
<name>A0A0C3DUB2_9AGAM</name>
<dbReference type="EMBL" id="KN822072">
    <property type="protein sequence ID" value="KIM59541.1"/>
    <property type="molecule type" value="Genomic_DNA"/>
</dbReference>
<accession>A0A0C3DUB2</accession>
<gene>
    <name evidence="2" type="ORF">SCLCIDRAFT_996283</name>
</gene>